<dbReference type="PATRIC" id="fig|1618422.5.peg.968"/>
<sequence length="208" mass="23293">MNKISDFEFLKYPGAVLSDRDIKSAIKSGFIEVKAPHKLNVQPASLDVHLAKTIMTISRRRSKEAAIDLKKPVDEFIEYEEIDPKRGTILHPREFILGVTTEWFRLPPQVIANVDGKSSLGRLGLVIHATAGFVDPGFKGHITLEITNLTEQPLVIYPNMPVGQVRFSVLTSPAENEYGSAILGSKKYPNDYDLSPKPIASQYWKNFK</sequence>
<name>A0A0G0MM66_9BACT</name>
<dbReference type="GO" id="GO:0006229">
    <property type="term" value="P:dUTP biosynthetic process"/>
    <property type="evidence" value="ECO:0007669"/>
    <property type="project" value="InterPro"/>
</dbReference>
<dbReference type="Gene3D" id="2.70.40.10">
    <property type="match status" value="1"/>
</dbReference>
<dbReference type="Pfam" id="PF22769">
    <property type="entry name" value="DCD"/>
    <property type="match status" value="1"/>
</dbReference>
<evidence type="ECO:0000256" key="2">
    <source>
        <dbReference type="ARBA" id="ARBA00023080"/>
    </source>
</evidence>
<protein>
    <submittedName>
        <fullName evidence="3">Deoxycytidine triphosphate deaminase</fullName>
    </submittedName>
</protein>
<gene>
    <name evidence="3" type="ORF">US86_C0007G0061</name>
</gene>
<comment type="caution">
    <text evidence="3">The sequence shown here is derived from an EMBL/GenBank/DDBJ whole genome shotgun (WGS) entry which is preliminary data.</text>
</comment>
<dbReference type="InterPro" id="IPR011962">
    <property type="entry name" value="dCTP_deaminase"/>
</dbReference>
<dbReference type="Proteomes" id="UP000034235">
    <property type="component" value="Unassembled WGS sequence"/>
</dbReference>
<dbReference type="SUPFAM" id="SSF51283">
    <property type="entry name" value="dUTPase-like"/>
    <property type="match status" value="1"/>
</dbReference>
<proteinExistence type="predicted"/>
<organism evidence="3 4">
    <name type="scientific">Candidatus Daviesbacteria bacterium GW2011_GWA2_38_24</name>
    <dbReference type="NCBI Taxonomy" id="1618422"/>
    <lineage>
        <taxon>Bacteria</taxon>
        <taxon>Candidatus Daviesiibacteriota</taxon>
    </lineage>
</organism>
<keyword evidence="2" id="KW-0546">Nucleotide metabolism</keyword>
<dbReference type="InterPro" id="IPR036157">
    <property type="entry name" value="dUTPase-like_sf"/>
</dbReference>
<evidence type="ECO:0000313" key="3">
    <source>
        <dbReference type="EMBL" id="KKQ66016.1"/>
    </source>
</evidence>
<reference evidence="3 4" key="1">
    <citation type="journal article" date="2015" name="Nature">
        <title>rRNA introns, odd ribosomes, and small enigmatic genomes across a large radiation of phyla.</title>
        <authorList>
            <person name="Brown C.T."/>
            <person name="Hug L.A."/>
            <person name="Thomas B.C."/>
            <person name="Sharon I."/>
            <person name="Castelle C.J."/>
            <person name="Singh A."/>
            <person name="Wilkins M.J."/>
            <person name="Williams K.H."/>
            <person name="Banfield J.F."/>
        </authorList>
    </citation>
    <scope>NUCLEOTIDE SEQUENCE [LARGE SCALE GENOMIC DNA]</scope>
</reference>
<accession>A0A0G0MM66</accession>
<dbReference type="NCBIfam" id="TIGR02274">
    <property type="entry name" value="dCTP_deam"/>
    <property type="match status" value="1"/>
</dbReference>
<dbReference type="EMBL" id="LBUP01000007">
    <property type="protein sequence ID" value="KKQ66016.1"/>
    <property type="molecule type" value="Genomic_DNA"/>
</dbReference>
<dbReference type="GO" id="GO:0008829">
    <property type="term" value="F:dCTP deaminase activity"/>
    <property type="evidence" value="ECO:0007669"/>
    <property type="project" value="InterPro"/>
</dbReference>
<dbReference type="PANTHER" id="PTHR42680:SF3">
    <property type="entry name" value="DCTP DEAMINASE"/>
    <property type="match status" value="1"/>
</dbReference>
<evidence type="ECO:0000256" key="1">
    <source>
        <dbReference type="ARBA" id="ARBA00022801"/>
    </source>
</evidence>
<dbReference type="AlphaFoldDB" id="A0A0G0MM66"/>
<dbReference type="InterPro" id="IPR033704">
    <property type="entry name" value="dUTPase_trimeric"/>
</dbReference>
<keyword evidence="1" id="KW-0378">Hydrolase</keyword>
<dbReference type="PANTHER" id="PTHR42680">
    <property type="entry name" value="DCTP DEAMINASE"/>
    <property type="match status" value="1"/>
</dbReference>
<evidence type="ECO:0000313" key="4">
    <source>
        <dbReference type="Proteomes" id="UP000034235"/>
    </source>
</evidence>
<dbReference type="GO" id="GO:0015949">
    <property type="term" value="P:nucleobase-containing small molecule interconversion"/>
    <property type="evidence" value="ECO:0007669"/>
    <property type="project" value="TreeGrafter"/>
</dbReference>
<dbReference type="CDD" id="cd07557">
    <property type="entry name" value="trimeric_dUTPase"/>
    <property type="match status" value="1"/>
</dbReference>